<protein>
    <submittedName>
        <fullName evidence="2">Uncharacterized protein</fullName>
    </submittedName>
</protein>
<name>A0ABV5TH27_9ACTN</name>
<feature type="region of interest" description="Disordered" evidence="1">
    <location>
        <begin position="1"/>
        <end position="30"/>
    </location>
</feature>
<sequence>MRVVRRAARFPPPFGTGAHAARPDGGRVEGRAAARRAAALTRAALIYQHASQDRDKAIAKALGQAFKRARAGGHEKPSGTQRARKIIKFP</sequence>
<dbReference type="Proteomes" id="UP001589610">
    <property type="component" value="Unassembled WGS sequence"/>
</dbReference>
<comment type="caution">
    <text evidence="2">The sequence shown here is derived from an EMBL/GenBank/DDBJ whole genome shotgun (WGS) entry which is preliminary data.</text>
</comment>
<keyword evidence="3" id="KW-1185">Reference proteome</keyword>
<dbReference type="RefSeq" id="WP_344750323.1">
    <property type="nucleotide sequence ID" value="NZ_BAAAWW010000226.1"/>
</dbReference>
<evidence type="ECO:0000256" key="1">
    <source>
        <dbReference type="SAM" id="MobiDB-lite"/>
    </source>
</evidence>
<proteinExistence type="predicted"/>
<reference evidence="2 3" key="1">
    <citation type="submission" date="2024-09" db="EMBL/GenBank/DDBJ databases">
        <authorList>
            <person name="Sun Q."/>
            <person name="Mori K."/>
        </authorList>
    </citation>
    <scope>NUCLEOTIDE SEQUENCE [LARGE SCALE GENOMIC DNA]</scope>
    <source>
        <strain evidence="2 3">JCM 3028</strain>
    </source>
</reference>
<feature type="compositionally biased region" description="Basic and acidic residues" evidence="1">
    <location>
        <begin position="21"/>
        <end position="30"/>
    </location>
</feature>
<gene>
    <name evidence="2" type="ORF">ACFFRH_23360</name>
</gene>
<dbReference type="EMBL" id="JBHMBS010000011">
    <property type="protein sequence ID" value="MFB9678428.1"/>
    <property type="molecule type" value="Genomic_DNA"/>
</dbReference>
<evidence type="ECO:0000313" key="3">
    <source>
        <dbReference type="Proteomes" id="UP001589610"/>
    </source>
</evidence>
<accession>A0ABV5TH27</accession>
<feature type="region of interest" description="Disordered" evidence="1">
    <location>
        <begin position="68"/>
        <end position="90"/>
    </location>
</feature>
<organism evidence="2 3">
    <name type="scientific">Streptosporangium vulgare</name>
    <dbReference type="NCBI Taxonomy" id="46190"/>
    <lineage>
        <taxon>Bacteria</taxon>
        <taxon>Bacillati</taxon>
        <taxon>Actinomycetota</taxon>
        <taxon>Actinomycetes</taxon>
        <taxon>Streptosporangiales</taxon>
        <taxon>Streptosporangiaceae</taxon>
        <taxon>Streptosporangium</taxon>
    </lineage>
</organism>
<evidence type="ECO:0000313" key="2">
    <source>
        <dbReference type="EMBL" id="MFB9678428.1"/>
    </source>
</evidence>